<protein>
    <submittedName>
        <fullName evidence="1">Uncharacterized protein</fullName>
    </submittedName>
</protein>
<name>A0A171A8H8_9BACT</name>
<dbReference type="Pfam" id="PF10902">
    <property type="entry name" value="WYL_2"/>
    <property type="match status" value="1"/>
</dbReference>
<dbReference type="AlphaFoldDB" id="A0A171A8H8"/>
<proteinExistence type="predicted"/>
<dbReference type="STRING" id="681398.PJIAN_3720"/>
<organism evidence="1 2">
    <name type="scientific">Paludibacter jiangxiensis</name>
    <dbReference type="NCBI Taxonomy" id="681398"/>
    <lineage>
        <taxon>Bacteria</taxon>
        <taxon>Pseudomonadati</taxon>
        <taxon>Bacteroidota</taxon>
        <taxon>Bacteroidia</taxon>
        <taxon>Bacteroidales</taxon>
        <taxon>Paludibacteraceae</taxon>
        <taxon>Paludibacter</taxon>
    </lineage>
</organism>
<reference evidence="2" key="2">
    <citation type="journal article" date="2017" name="Genome Announc.">
        <title>Draft genome sequence of Paludibacter jiangxiensis NM7(T), a propionate-producing fermentative bacterium.</title>
        <authorList>
            <person name="Qiu Y.-L."/>
            <person name="Tourlousse D.M."/>
            <person name="Matsuura N."/>
            <person name="Ohashi A."/>
            <person name="Sekiguchi Y."/>
        </authorList>
    </citation>
    <scope>NUCLEOTIDE SEQUENCE [LARGE SCALE GENOMIC DNA]</scope>
    <source>
        <strain evidence="2">NM7</strain>
    </source>
</reference>
<dbReference type="InterPro" id="IPR024401">
    <property type="entry name" value="WYL_prot"/>
</dbReference>
<sequence length="109" mass="12216">MLNVLTISEMTATRAAIIGLRTNNDFIAGSKAVLIQSLKEKMANGIAHFLFIKKSGEVREAWGTLNKSLVAKYINGRGVSREVFFTTAYFDVEKGAWRSFRWESIISIL</sequence>
<dbReference type="Proteomes" id="UP000076586">
    <property type="component" value="Unassembled WGS sequence"/>
</dbReference>
<gene>
    <name evidence="1" type="ORF">PJIAN_3720</name>
</gene>
<comment type="caution">
    <text evidence="1">The sequence shown here is derived from an EMBL/GenBank/DDBJ whole genome shotgun (WGS) entry which is preliminary data.</text>
</comment>
<dbReference type="EMBL" id="BDCR01000003">
    <property type="protein sequence ID" value="GAT63391.1"/>
    <property type="molecule type" value="Genomic_DNA"/>
</dbReference>
<keyword evidence="2" id="KW-1185">Reference proteome</keyword>
<dbReference type="RefSeq" id="WP_068704504.1">
    <property type="nucleotide sequence ID" value="NZ_BDCR01000003.1"/>
</dbReference>
<accession>A0A171A8H8</accession>
<evidence type="ECO:0000313" key="1">
    <source>
        <dbReference type="EMBL" id="GAT63391.1"/>
    </source>
</evidence>
<evidence type="ECO:0000313" key="2">
    <source>
        <dbReference type="Proteomes" id="UP000076586"/>
    </source>
</evidence>
<reference evidence="2" key="1">
    <citation type="submission" date="2016-04" db="EMBL/GenBank/DDBJ databases">
        <title>Draft genome sequence of Paludibacter jiangxiensis strain NM7.</title>
        <authorList>
            <person name="Qiu Y."/>
            <person name="Matsuura N."/>
            <person name="Ohashi A."/>
            <person name="Tourlousse M.D."/>
            <person name="Sekiguchi Y."/>
        </authorList>
    </citation>
    <scope>NUCLEOTIDE SEQUENCE [LARGE SCALE GENOMIC DNA]</scope>
    <source>
        <strain evidence="2">NM7</strain>
    </source>
</reference>